<keyword evidence="2" id="KW-0732">Signal</keyword>
<dbReference type="InterPro" id="IPR015943">
    <property type="entry name" value="WD40/YVTN_repeat-like_dom_sf"/>
</dbReference>
<dbReference type="PANTHER" id="PTHR30344">
    <property type="entry name" value="6-PHOSPHOGLUCONOLACTONASE-RELATED"/>
    <property type="match status" value="1"/>
</dbReference>
<evidence type="ECO:0000256" key="2">
    <source>
        <dbReference type="SAM" id="SignalP"/>
    </source>
</evidence>
<dbReference type="Proteomes" id="UP000244855">
    <property type="component" value="Unassembled WGS sequence"/>
</dbReference>
<reference evidence="3 4" key="1">
    <citation type="journal article" date="2018" name="Sci. Rep.">
        <title>Comparative genomics provides insights into the lifestyle and reveals functional heterogeneity of dark septate endophytic fungi.</title>
        <authorList>
            <person name="Knapp D.G."/>
            <person name="Nemeth J.B."/>
            <person name="Barry K."/>
            <person name="Hainaut M."/>
            <person name="Henrissat B."/>
            <person name="Johnson J."/>
            <person name="Kuo A."/>
            <person name="Lim J.H.P."/>
            <person name="Lipzen A."/>
            <person name="Nolan M."/>
            <person name="Ohm R.A."/>
            <person name="Tamas L."/>
            <person name="Grigoriev I.V."/>
            <person name="Spatafora J.W."/>
            <person name="Nagy L.G."/>
            <person name="Kovacs G.M."/>
        </authorList>
    </citation>
    <scope>NUCLEOTIDE SEQUENCE [LARGE SCALE GENOMIC DNA]</scope>
    <source>
        <strain evidence="3 4">DSE2036</strain>
    </source>
</reference>
<evidence type="ECO:0000313" key="4">
    <source>
        <dbReference type="Proteomes" id="UP000244855"/>
    </source>
</evidence>
<gene>
    <name evidence="3" type="ORF">DM02DRAFT_609658</name>
</gene>
<dbReference type="AlphaFoldDB" id="A0A2V1E8I2"/>
<feature type="signal peptide" evidence="2">
    <location>
        <begin position="1"/>
        <end position="17"/>
    </location>
</feature>
<protein>
    <submittedName>
        <fullName evidence="3">3-carboxymuconate cyclase</fullName>
    </submittedName>
</protein>
<dbReference type="InterPro" id="IPR019405">
    <property type="entry name" value="Lactonase_7-beta_prop"/>
</dbReference>
<comment type="similarity">
    <text evidence="1">Belongs to the cycloisomerase 2 family.</text>
</comment>
<dbReference type="InterPro" id="IPR011045">
    <property type="entry name" value="N2O_reductase_N"/>
</dbReference>
<sequence>MALRTLLVAGLATSATAAKLLVSGYAKGEGSNGTVLTLDYPSLKTVSTNSKLGPQPTWLDTSLYREGLVLGLDEAWATPDKAGLYSLKKGANGALDVAGFATVLGGPVSTQFYNKKQAVAIAHYGGGAISTFTVSKDGAFTPLQNVTYGAEGHGPGAGQTTSHVHHAVLDPTQSYLVFPDLGLDATHVFCIDPKTNKLTAHADLKAAPGAGPRHAAFWKSGNKTFLFIVHELNNSLVSYEVTYLPNGGGLSFKQIDSKSTYGDKPAPAGAAAGEIQVSPDNKFVLASNRNATLQNVPNPNPANATQVPSDSIVTFKPSPDGKLEFVQLAPSGGKFPRHFSTNKDGSLVAVANQQSFSVDVYQRDVKTGLLGKKVSSAFDLPSSPNNVLFVDE</sequence>
<keyword evidence="4" id="KW-1185">Reference proteome</keyword>
<dbReference type="OrthoDB" id="9972196at2759"/>
<proteinExistence type="inferred from homology"/>
<evidence type="ECO:0000256" key="1">
    <source>
        <dbReference type="ARBA" id="ARBA00005564"/>
    </source>
</evidence>
<organism evidence="3 4">
    <name type="scientific">Periconia macrospinosa</name>
    <dbReference type="NCBI Taxonomy" id="97972"/>
    <lineage>
        <taxon>Eukaryota</taxon>
        <taxon>Fungi</taxon>
        <taxon>Dikarya</taxon>
        <taxon>Ascomycota</taxon>
        <taxon>Pezizomycotina</taxon>
        <taxon>Dothideomycetes</taxon>
        <taxon>Pleosporomycetidae</taxon>
        <taxon>Pleosporales</taxon>
        <taxon>Massarineae</taxon>
        <taxon>Periconiaceae</taxon>
        <taxon>Periconia</taxon>
    </lineage>
</organism>
<dbReference type="Gene3D" id="2.130.10.10">
    <property type="entry name" value="YVTN repeat-like/Quinoprotein amine dehydrogenase"/>
    <property type="match status" value="1"/>
</dbReference>
<dbReference type="SUPFAM" id="SSF50974">
    <property type="entry name" value="Nitrous oxide reductase, N-terminal domain"/>
    <property type="match status" value="1"/>
</dbReference>
<dbReference type="InterPro" id="IPR050282">
    <property type="entry name" value="Cycloisomerase_2"/>
</dbReference>
<feature type="chain" id="PRO_5016095778" evidence="2">
    <location>
        <begin position="18"/>
        <end position="392"/>
    </location>
</feature>
<accession>A0A2V1E8I2</accession>
<dbReference type="EMBL" id="KZ805308">
    <property type="protein sequence ID" value="PVI06462.1"/>
    <property type="molecule type" value="Genomic_DNA"/>
</dbReference>
<dbReference type="PANTHER" id="PTHR30344:SF1">
    <property type="entry name" value="6-PHOSPHOGLUCONOLACTONASE"/>
    <property type="match status" value="1"/>
</dbReference>
<name>A0A2V1E8I2_9PLEO</name>
<dbReference type="STRING" id="97972.A0A2V1E8I2"/>
<dbReference type="GO" id="GO:0017057">
    <property type="term" value="F:6-phosphogluconolactonase activity"/>
    <property type="evidence" value="ECO:0007669"/>
    <property type="project" value="TreeGrafter"/>
</dbReference>
<evidence type="ECO:0000313" key="3">
    <source>
        <dbReference type="EMBL" id="PVI06462.1"/>
    </source>
</evidence>
<dbReference type="Pfam" id="PF10282">
    <property type="entry name" value="Lactonase"/>
    <property type="match status" value="1"/>
</dbReference>